<keyword evidence="1" id="KW-0732">Signal</keyword>
<dbReference type="InterPro" id="IPR023205">
    <property type="entry name" value="DsbA/DsbL"/>
</dbReference>
<dbReference type="Pfam" id="PF13462">
    <property type="entry name" value="Thioredoxin_4"/>
    <property type="match status" value="1"/>
</dbReference>
<dbReference type="PANTHER" id="PTHR35891">
    <property type="entry name" value="THIOL:DISULFIDE INTERCHANGE PROTEIN DSBA"/>
    <property type="match status" value="1"/>
</dbReference>
<dbReference type="PROSITE" id="PS51352">
    <property type="entry name" value="THIOREDOXIN_2"/>
    <property type="match status" value="1"/>
</dbReference>
<sequence>MKKITLMLSIMFIWGCSQAHDQEVVEEAKAAAKEVVTEQVEAVKVEAMDQAKELASDTISAATNDAVSEAKEAESAAYQAGIHYQVINPAYETETDSEVVVYEFFGYTCPHCATFEPYMKKLEAELPEKAKLVRVPVVFGKQWEPFAQAYYTFEAMGITDQAHEPMFQAIHQHKKQFRSIDEIAVWAASSFGIDKEEFLSTAKSFMIDGQVRKGMQMLEAMGVTSTPTLVTNGKFVPNSKALKTRNDIIEVTKFLVNQELDAMKP</sequence>
<dbReference type="AlphaFoldDB" id="A0A3B0WUW6"/>
<dbReference type="InterPro" id="IPR013766">
    <property type="entry name" value="Thioredoxin_domain"/>
</dbReference>
<protein>
    <submittedName>
        <fullName evidence="3">Periplasmic thiol:disulfide interchange protein DsbA</fullName>
    </submittedName>
</protein>
<accession>A0A3B0WUW6</accession>
<dbReference type="EMBL" id="UOFA01000347">
    <property type="protein sequence ID" value="VAW47484.1"/>
    <property type="molecule type" value="Genomic_DNA"/>
</dbReference>
<reference evidence="3" key="1">
    <citation type="submission" date="2018-06" db="EMBL/GenBank/DDBJ databases">
        <authorList>
            <person name="Zhirakovskaya E."/>
        </authorList>
    </citation>
    <scope>NUCLEOTIDE SEQUENCE</scope>
</reference>
<gene>
    <name evidence="3" type="ORF">MNBD_GAMMA02-1098</name>
</gene>
<proteinExistence type="predicted"/>
<dbReference type="CDD" id="cd03019">
    <property type="entry name" value="DsbA_DsbA"/>
    <property type="match status" value="1"/>
</dbReference>
<dbReference type="InterPro" id="IPR036249">
    <property type="entry name" value="Thioredoxin-like_sf"/>
</dbReference>
<dbReference type="SUPFAM" id="SSF52833">
    <property type="entry name" value="Thioredoxin-like"/>
    <property type="match status" value="1"/>
</dbReference>
<feature type="domain" description="Thioredoxin" evidence="2">
    <location>
        <begin position="53"/>
        <end position="207"/>
    </location>
</feature>
<dbReference type="Gene3D" id="3.40.30.10">
    <property type="entry name" value="Glutaredoxin"/>
    <property type="match status" value="1"/>
</dbReference>
<evidence type="ECO:0000256" key="1">
    <source>
        <dbReference type="ARBA" id="ARBA00022729"/>
    </source>
</evidence>
<evidence type="ECO:0000313" key="3">
    <source>
        <dbReference type="EMBL" id="VAW47484.1"/>
    </source>
</evidence>
<dbReference type="InterPro" id="IPR012336">
    <property type="entry name" value="Thioredoxin-like_fold"/>
</dbReference>
<evidence type="ECO:0000259" key="2">
    <source>
        <dbReference type="PROSITE" id="PS51352"/>
    </source>
</evidence>
<dbReference type="InterPro" id="IPR050824">
    <property type="entry name" value="Thiol_disulfide_DsbA"/>
</dbReference>
<organism evidence="3">
    <name type="scientific">hydrothermal vent metagenome</name>
    <dbReference type="NCBI Taxonomy" id="652676"/>
    <lineage>
        <taxon>unclassified sequences</taxon>
        <taxon>metagenomes</taxon>
        <taxon>ecological metagenomes</taxon>
    </lineage>
</organism>
<dbReference type="PANTHER" id="PTHR35891:SF2">
    <property type="entry name" value="THIOL:DISULFIDE INTERCHANGE PROTEIN DSBA"/>
    <property type="match status" value="1"/>
</dbReference>
<name>A0A3B0WUW6_9ZZZZ</name>